<dbReference type="PROSITE" id="PS50097">
    <property type="entry name" value="BTB"/>
    <property type="match status" value="1"/>
</dbReference>
<name>A0A8T0FI52_ARGBR</name>
<dbReference type="Gene3D" id="3.30.710.10">
    <property type="entry name" value="Potassium Channel Kv1.1, Chain A"/>
    <property type="match status" value="1"/>
</dbReference>
<protein>
    <submittedName>
        <fullName evidence="3">TD and POZ domain-containing protein 5</fullName>
    </submittedName>
</protein>
<dbReference type="PROSITE" id="PS50144">
    <property type="entry name" value="MATH"/>
    <property type="match status" value="1"/>
</dbReference>
<evidence type="ECO:0000313" key="3">
    <source>
        <dbReference type="EMBL" id="KAF8789888.1"/>
    </source>
</evidence>
<evidence type="ECO:0000259" key="1">
    <source>
        <dbReference type="PROSITE" id="PS50097"/>
    </source>
</evidence>
<dbReference type="AlphaFoldDB" id="A0A8T0FI52"/>
<evidence type="ECO:0000259" key="2">
    <source>
        <dbReference type="PROSITE" id="PS50144"/>
    </source>
</evidence>
<proteinExistence type="predicted"/>
<dbReference type="SUPFAM" id="SSF49599">
    <property type="entry name" value="TRAF domain-like"/>
    <property type="match status" value="1"/>
</dbReference>
<gene>
    <name evidence="3" type="ORF">HNY73_007792</name>
</gene>
<dbReference type="SUPFAM" id="SSF54695">
    <property type="entry name" value="POZ domain"/>
    <property type="match status" value="1"/>
</dbReference>
<dbReference type="Gene3D" id="2.60.210.10">
    <property type="entry name" value="Apoptosis, Tumor Necrosis Factor Receptor Associated Protein 2, Chain A"/>
    <property type="match status" value="1"/>
</dbReference>
<dbReference type="SMART" id="SM00225">
    <property type="entry name" value="BTB"/>
    <property type="match status" value="1"/>
</dbReference>
<dbReference type="GO" id="GO:0030163">
    <property type="term" value="P:protein catabolic process"/>
    <property type="evidence" value="ECO:0007669"/>
    <property type="project" value="UniProtKB-ARBA"/>
</dbReference>
<accession>A0A8T0FI52</accession>
<dbReference type="Pfam" id="PF00651">
    <property type="entry name" value="BTB"/>
    <property type="match status" value="1"/>
</dbReference>
<reference evidence="3" key="1">
    <citation type="journal article" date="2020" name="bioRxiv">
        <title>Chromosome-level reference genome of the European wasp spider Argiope bruennichi: a resource for studies on range expansion and evolutionary adaptation.</title>
        <authorList>
            <person name="Sheffer M.M."/>
            <person name="Hoppe A."/>
            <person name="Krehenwinkel H."/>
            <person name="Uhl G."/>
            <person name="Kuss A.W."/>
            <person name="Jensen L."/>
            <person name="Jensen C."/>
            <person name="Gillespie R.G."/>
            <person name="Hoff K.J."/>
            <person name="Prost S."/>
        </authorList>
    </citation>
    <scope>NUCLEOTIDE SEQUENCE</scope>
</reference>
<dbReference type="PANTHER" id="PTHR24413">
    <property type="entry name" value="SPECKLE-TYPE POZ PROTEIN"/>
    <property type="match status" value="1"/>
</dbReference>
<sequence>MSKSDCVSFNWAVNNFRYSWQKPDEAIVSPTFFIYMPEETKWGLRLFPRGTIDDDCISLFLYRYRDCNGPEKIEVEYSLEMLAADDSILANRSEKEVFGKDTQKGFARYQSRKTVTTEALKYLPRGILTVRCRMIQFEGKSVEIRQIFARTNIRIENRFFLWLVEKFSSLTSDNIQSFSIKSASQEDLIKMNIHTDKNYPDRINFTICSFDRCMKFAFLKISIVDYYKKLNSAGEYECWLICGKCSKFQFKFTKNQLMDHRGSYLNNDVLTLKFELTISTEVSFQGIEIVSGVYTSNLAPNVVIENWRKCILEEKKSDSACSLITDLADLLEDKNAFDMKLQTKTNVFPVHTLILSARSPVFKAMFSTEMKERINGCVDVSDLDDKTVIQFLVYMYTDQLDQNLEWDDVLKLYRTADKYAVTSLKEKCSAYLKENLNLANACEAWFSFDCNQTKS</sequence>
<dbReference type="InterPro" id="IPR008974">
    <property type="entry name" value="TRAF-like"/>
</dbReference>
<dbReference type="InterPro" id="IPR000210">
    <property type="entry name" value="BTB/POZ_dom"/>
</dbReference>
<dbReference type="CDD" id="cd00121">
    <property type="entry name" value="MATH"/>
    <property type="match status" value="1"/>
</dbReference>
<dbReference type="InterPro" id="IPR002083">
    <property type="entry name" value="MATH/TRAF_dom"/>
</dbReference>
<organism evidence="3 4">
    <name type="scientific">Argiope bruennichi</name>
    <name type="common">Wasp spider</name>
    <name type="synonym">Aranea bruennichi</name>
    <dbReference type="NCBI Taxonomy" id="94029"/>
    <lineage>
        <taxon>Eukaryota</taxon>
        <taxon>Metazoa</taxon>
        <taxon>Ecdysozoa</taxon>
        <taxon>Arthropoda</taxon>
        <taxon>Chelicerata</taxon>
        <taxon>Arachnida</taxon>
        <taxon>Araneae</taxon>
        <taxon>Araneomorphae</taxon>
        <taxon>Entelegynae</taxon>
        <taxon>Araneoidea</taxon>
        <taxon>Araneidae</taxon>
        <taxon>Argiope</taxon>
    </lineage>
</organism>
<dbReference type="Pfam" id="PF22486">
    <property type="entry name" value="MATH_2"/>
    <property type="match status" value="1"/>
</dbReference>
<dbReference type="EMBL" id="JABXBU010000012">
    <property type="protein sequence ID" value="KAF8789888.1"/>
    <property type="molecule type" value="Genomic_DNA"/>
</dbReference>
<feature type="domain" description="BTB" evidence="1">
    <location>
        <begin position="337"/>
        <end position="404"/>
    </location>
</feature>
<comment type="caution">
    <text evidence="3">The sequence shown here is derived from an EMBL/GenBank/DDBJ whole genome shotgun (WGS) entry which is preliminary data.</text>
</comment>
<keyword evidence="4" id="KW-1185">Reference proteome</keyword>
<dbReference type="InterPro" id="IPR011333">
    <property type="entry name" value="SKP1/BTB/POZ_sf"/>
</dbReference>
<evidence type="ECO:0000313" key="4">
    <source>
        <dbReference type="Proteomes" id="UP000807504"/>
    </source>
</evidence>
<reference evidence="3" key="2">
    <citation type="submission" date="2020-06" db="EMBL/GenBank/DDBJ databases">
        <authorList>
            <person name="Sheffer M."/>
        </authorList>
    </citation>
    <scope>NUCLEOTIDE SEQUENCE</scope>
</reference>
<dbReference type="Proteomes" id="UP000807504">
    <property type="component" value="Unassembled WGS sequence"/>
</dbReference>
<feature type="domain" description="MATH" evidence="2">
    <location>
        <begin position="6"/>
        <end position="134"/>
    </location>
</feature>